<dbReference type="SMART" id="SM00986">
    <property type="entry name" value="UDG"/>
    <property type="match status" value="1"/>
</dbReference>
<organism evidence="2 3">
    <name type="scientific">Undibacterium parvum</name>
    <dbReference type="NCBI Taxonomy" id="401471"/>
    <lineage>
        <taxon>Bacteria</taxon>
        <taxon>Pseudomonadati</taxon>
        <taxon>Pseudomonadota</taxon>
        <taxon>Betaproteobacteria</taxon>
        <taxon>Burkholderiales</taxon>
        <taxon>Oxalobacteraceae</taxon>
        <taxon>Undibacterium</taxon>
    </lineage>
</organism>
<dbReference type="Proteomes" id="UP000275663">
    <property type="component" value="Chromosome"/>
</dbReference>
<dbReference type="SUPFAM" id="SSF52141">
    <property type="entry name" value="Uracil-DNA glycosylase-like"/>
    <property type="match status" value="1"/>
</dbReference>
<dbReference type="CDD" id="cd10033">
    <property type="entry name" value="UDG_like"/>
    <property type="match status" value="1"/>
</dbReference>
<evidence type="ECO:0000259" key="1">
    <source>
        <dbReference type="SMART" id="SM00986"/>
    </source>
</evidence>
<keyword evidence="3" id="KW-1185">Reference proteome</keyword>
<dbReference type="InterPro" id="IPR036895">
    <property type="entry name" value="Uracil-DNA_glycosylase-like_sf"/>
</dbReference>
<dbReference type="OrthoDB" id="9789139at2"/>
<accession>A0A3Q9BRP2</accession>
<proteinExistence type="predicted"/>
<gene>
    <name evidence="2" type="ORF">EJN92_13480</name>
</gene>
<protein>
    <submittedName>
        <fullName evidence="2">Uracil-DNA glycosylase family protein</fullName>
    </submittedName>
</protein>
<dbReference type="KEGG" id="upv:EJN92_13480"/>
<reference evidence="2 3" key="1">
    <citation type="journal article" date="2011" name="Int. J. Syst. Evol. Microbiol.">
        <title>Description of Undibacterium oligocarboniphilum sp. nov., isolated from purified water, and Undibacterium pigrum strain CCUG 49012 as the type strain of Undibacterium parvum sp. nov., and emended descriptions of the genus Undibacterium and the species Undibacterium pigrum.</title>
        <authorList>
            <person name="Eder W."/>
            <person name="Wanner G."/>
            <person name="Ludwig W."/>
            <person name="Busse H.J."/>
            <person name="Ziemke-Kageler F."/>
            <person name="Lang E."/>
        </authorList>
    </citation>
    <scope>NUCLEOTIDE SEQUENCE [LARGE SCALE GENOMIC DNA]</scope>
    <source>
        <strain evidence="2 3">DSM 23061</strain>
    </source>
</reference>
<dbReference type="InterPro" id="IPR005122">
    <property type="entry name" value="Uracil-DNA_glycosylase-like"/>
</dbReference>
<dbReference type="SMART" id="SM00987">
    <property type="entry name" value="UreE_C"/>
    <property type="match status" value="1"/>
</dbReference>
<dbReference type="Pfam" id="PF03167">
    <property type="entry name" value="UDG"/>
    <property type="match status" value="1"/>
</dbReference>
<dbReference type="PANTHER" id="PTHR42160">
    <property type="entry name" value="URACIL-DNA GLYCOSYLASE SUPERFAMILY PROTEIN"/>
    <property type="match status" value="1"/>
</dbReference>
<dbReference type="PANTHER" id="PTHR42160:SF1">
    <property type="entry name" value="URACIL-DNA GLYCOSYLASE SUPERFAMILY PROTEIN"/>
    <property type="match status" value="1"/>
</dbReference>
<dbReference type="RefSeq" id="WP_126128310.1">
    <property type="nucleotide sequence ID" value="NZ_CP034464.1"/>
</dbReference>
<name>A0A3Q9BRP2_9BURK</name>
<dbReference type="AlphaFoldDB" id="A0A3Q9BRP2"/>
<feature type="domain" description="Uracil-DNA glycosylase-like" evidence="1">
    <location>
        <begin position="41"/>
        <end position="198"/>
    </location>
</feature>
<evidence type="ECO:0000313" key="3">
    <source>
        <dbReference type="Proteomes" id="UP000275663"/>
    </source>
</evidence>
<dbReference type="EMBL" id="CP034464">
    <property type="protein sequence ID" value="AZP12931.1"/>
    <property type="molecule type" value="Genomic_DNA"/>
</dbReference>
<evidence type="ECO:0000313" key="2">
    <source>
        <dbReference type="EMBL" id="AZP12931.1"/>
    </source>
</evidence>
<dbReference type="InterPro" id="IPR047124">
    <property type="entry name" value="HI_0220.2"/>
</dbReference>
<dbReference type="Gene3D" id="3.40.470.10">
    <property type="entry name" value="Uracil-DNA glycosylase-like domain"/>
    <property type="match status" value="1"/>
</dbReference>
<sequence>MPSIRKPASAKTIPITFARMVGEVRACTLCSAHLPLGPRPIFQLNPAATILIAGQAPGKKAHESGIPFNDPSGDRLRNWMGIDRDTFYDDKRIAILPMGLCFPGTAAGGDLPPRPECAAQWRQRLLDSLPNIRLTLIIGSYAMDWHAQTGKKQSVTEVVKAWRKRWPTMLPLPHPSPRNQRWLRNNPWFEQEVIPVLREGVAQLIN</sequence>